<evidence type="ECO:0000256" key="2">
    <source>
        <dbReference type="SAM" id="MobiDB-lite"/>
    </source>
</evidence>
<dbReference type="Gene3D" id="2.40.40.10">
    <property type="entry name" value="RlpA-like domain"/>
    <property type="match status" value="1"/>
</dbReference>
<dbReference type="SUPFAM" id="SSF50685">
    <property type="entry name" value="Barwin-like endoglucanases"/>
    <property type="match status" value="1"/>
</dbReference>
<dbReference type="InterPro" id="IPR009009">
    <property type="entry name" value="RlpA-like_DPBB"/>
</dbReference>
<dbReference type="STRING" id="101127.A0A1X2G5C6"/>
<protein>
    <recommendedName>
        <fullName evidence="3">RlpA-like protein double-psi beta-barrel domain-containing protein</fullName>
    </recommendedName>
</protein>
<comment type="caution">
    <text evidence="4">The sequence shown here is derived from an EMBL/GenBank/DDBJ whole genome shotgun (WGS) entry which is preliminary data.</text>
</comment>
<dbReference type="AlphaFoldDB" id="A0A1X2G5C6"/>
<sequence length="130" mass="13330">MTTTSSTTTKTSSSSAAATSTTSSSSSSGTFSGRITWYQPSGTGSCGTTISNTMIVALNQQQMNNGANSNKNPLCGKQVNIQYKGKSVTATIVDTCPDCPQGALDVSPLVFQSLASLGVGVLQDVSWSFV</sequence>
<keyword evidence="5" id="KW-1185">Reference proteome</keyword>
<evidence type="ECO:0000259" key="3">
    <source>
        <dbReference type="Pfam" id="PF03330"/>
    </source>
</evidence>
<dbReference type="OrthoDB" id="406505at2759"/>
<dbReference type="CDD" id="cd22191">
    <property type="entry name" value="DPBB_RlpA_EXP_N-like"/>
    <property type="match status" value="1"/>
</dbReference>
<dbReference type="PANTHER" id="PTHR31836">
    <property type="match status" value="1"/>
</dbReference>
<keyword evidence="1" id="KW-0732">Signal</keyword>
<name>A0A1X2G5C6_9FUNG</name>
<reference evidence="4 5" key="1">
    <citation type="submission" date="2016-07" db="EMBL/GenBank/DDBJ databases">
        <title>Pervasive Adenine N6-methylation of Active Genes in Fungi.</title>
        <authorList>
            <consortium name="DOE Joint Genome Institute"/>
            <person name="Mondo S.J."/>
            <person name="Dannebaum R.O."/>
            <person name="Kuo R.C."/>
            <person name="Labutti K."/>
            <person name="Haridas S."/>
            <person name="Kuo A."/>
            <person name="Salamov A."/>
            <person name="Ahrendt S.R."/>
            <person name="Lipzen A."/>
            <person name="Sullivan W."/>
            <person name="Andreopoulos W.B."/>
            <person name="Clum A."/>
            <person name="Lindquist E."/>
            <person name="Daum C."/>
            <person name="Ramamoorthy G.K."/>
            <person name="Gryganskyi A."/>
            <person name="Culley D."/>
            <person name="Magnuson J.K."/>
            <person name="James T.Y."/>
            <person name="O'Malley M.A."/>
            <person name="Stajich J.E."/>
            <person name="Spatafora J.W."/>
            <person name="Visel A."/>
            <person name="Grigoriev I.V."/>
        </authorList>
    </citation>
    <scope>NUCLEOTIDE SEQUENCE [LARGE SCALE GENOMIC DNA]</scope>
    <source>
        <strain evidence="4 5">NRRL 3301</strain>
    </source>
</reference>
<feature type="compositionally biased region" description="Low complexity" evidence="2">
    <location>
        <begin position="1"/>
        <end position="28"/>
    </location>
</feature>
<proteinExistence type="predicted"/>
<evidence type="ECO:0000313" key="4">
    <source>
        <dbReference type="EMBL" id="ORX45486.1"/>
    </source>
</evidence>
<feature type="domain" description="RlpA-like protein double-psi beta-barrel" evidence="3">
    <location>
        <begin position="32"/>
        <end position="122"/>
    </location>
</feature>
<organism evidence="4 5">
    <name type="scientific">Hesseltinella vesiculosa</name>
    <dbReference type="NCBI Taxonomy" id="101127"/>
    <lineage>
        <taxon>Eukaryota</taxon>
        <taxon>Fungi</taxon>
        <taxon>Fungi incertae sedis</taxon>
        <taxon>Mucoromycota</taxon>
        <taxon>Mucoromycotina</taxon>
        <taxon>Mucoromycetes</taxon>
        <taxon>Mucorales</taxon>
        <taxon>Cunninghamellaceae</taxon>
        <taxon>Hesseltinella</taxon>
    </lineage>
</organism>
<evidence type="ECO:0000256" key="1">
    <source>
        <dbReference type="ARBA" id="ARBA00022729"/>
    </source>
</evidence>
<dbReference type="PANTHER" id="PTHR31836:SF28">
    <property type="entry name" value="SRCR DOMAIN-CONTAINING PROTEIN-RELATED"/>
    <property type="match status" value="1"/>
</dbReference>
<evidence type="ECO:0000313" key="5">
    <source>
        <dbReference type="Proteomes" id="UP000242146"/>
    </source>
</evidence>
<dbReference type="Proteomes" id="UP000242146">
    <property type="component" value="Unassembled WGS sequence"/>
</dbReference>
<feature type="region of interest" description="Disordered" evidence="2">
    <location>
        <begin position="1"/>
        <end position="33"/>
    </location>
</feature>
<accession>A0A1X2G5C6</accession>
<dbReference type="Pfam" id="PF03330">
    <property type="entry name" value="DPBB_1"/>
    <property type="match status" value="1"/>
</dbReference>
<dbReference type="InterPro" id="IPR051477">
    <property type="entry name" value="Expansin_CellWall"/>
</dbReference>
<gene>
    <name evidence="4" type="ORF">DM01DRAFT_1294621</name>
</gene>
<dbReference type="InterPro" id="IPR036908">
    <property type="entry name" value="RlpA-like_sf"/>
</dbReference>
<dbReference type="EMBL" id="MCGT01000042">
    <property type="protein sequence ID" value="ORX45486.1"/>
    <property type="molecule type" value="Genomic_DNA"/>
</dbReference>